<feature type="domain" description="CBS" evidence="3">
    <location>
        <begin position="7"/>
        <end position="63"/>
    </location>
</feature>
<dbReference type="Pfam" id="PF01842">
    <property type="entry name" value="ACT"/>
    <property type="match status" value="1"/>
</dbReference>
<comment type="caution">
    <text evidence="5">The sequence shown here is derived from an EMBL/GenBank/DDBJ whole genome shotgun (WGS) entry which is preliminary data.</text>
</comment>
<dbReference type="InterPro" id="IPR046342">
    <property type="entry name" value="CBS_dom_sf"/>
</dbReference>
<evidence type="ECO:0000313" key="6">
    <source>
        <dbReference type="Proteomes" id="UP000191554"/>
    </source>
</evidence>
<evidence type="ECO:0000313" key="5">
    <source>
        <dbReference type="EMBL" id="OPX42524.1"/>
    </source>
</evidence>
<dbReference type="Pfam" id="PF00571">
    <property type="entry name" value="CBS"/>
    <property type="match status" value="2"/>
</dbReference>
<evidence type="ECO:0000259" key="3">
    <source>
        <dbReference type="PROSITE" id="PS51371"/>
    </source>
</evidence>
<accession>A0A1V4SFE5</accession>
<reference evidence="5 6" key="1">
    <citation type="submission" date="2017-03" db="EMBL/GenBank/DDBJ databases">
        <title>Genome sequence of Clostridium hungatei DSM 14427.</title>
        <authorList>
            <person name="Poehlein A."/>
            <person name="Daniel R."/>
        </authorList>
    </citation>
    <scope>NUCLEOTIDE SEQUENCE [LARGE SCALE GENOMIC DNA]</scope>
    <source>
        <strain evidence="5 6">DSM 14427</strain>
    </source>
</reference>
<dbReference type="OrthoDB" id="9802114at2"/>
<evidence type="ECO:0000259" key="4">
    <source>
        <dbReference type="PROSITE" id="PS51671"/>
    </source>
</evidence>
<dbReference type="STRING" id="48256.CLHUN_36490"/>
<dbReference type="InterPro" id="IPR045865">
    <property type="entry name" value="ACT-like_dom_sf"/>
</dbReference>
<dbReference type="Gene3D" id="3.10.580.10">
    <property type="entry name" value="CBS-domain"/>
    <property type="match status" value="1"/>
</dbReference>
<feature type="domain" description="CBS" evidence="3">
    <location>
        <begin position="81"/>
        <end position="138"/>
    </location>
</feature>
<dbReference type="SMART" id="SM00116">
    <property type="entry name" value="CBS"/>
    <property type="match status" value="2"/>
</dbReference>
<keyword evidence="5" id="KW-0560">Oxidoreductase</keyword>
<dbReference type="SUPFAM" id="SSF55021">
    <property type="entry name" value="ACT-like"/>
    <property type="match status" value="1"/>
</dbReference>
<dbReference type="PROSITE" id="PS51371">
    <property type="entry name" value="CBS"/>
    <property type="match status" value="2"/>
</dbReference>
<dbReference type="AlphaFoldDB" id="A0A1V4SFE5"/>
<keyword evidence="2" id="KW-0129">CBS domain</keyword>
<organism evidence="5 6">
    <name type="scientific">Ruminiclostridium hungatei</name>
    <name type="common">Clostridium hungatei</name>
    <dbReference type="NCBI Taxonomy" id="48256"/>
    <lineage>
        <taxon>Bacteria</taxon>
        <taxon>Bacillati</taxon>
        <taxon>Bacillota</taxon>
        <taxon>Clostridia</taxon>
        <taxon>Eubacteriales</taxon>
        <taxon>Oscillospiraceae</taxon>
        <taxon>Ruminiclostridium</taxon>
    </lineage>
</organism>
<name>A0A1V4SFE5_RUMHU</name>
<protein>
    <submittedName>
        <fullName evidence="5">Inosine-5'-monophosphate dehydrogenase</fullName>
        <ecNumber evidence="5">1.1.1.205</ecNumber>
    </submittedName>
</protein>
<keyword evidence="6" id="KW-1185">Reference proteome</keyword>
<dbReference type="SUPFAM" id="SSF54631">
    <property type="entry name" value="CBS-domain pair"/>
    <property type="match status" value="1"/>
</dbReference>
<dbReference type="InterPro" id="IPR000644">
    <property type="entry name" value="CBS_dom"/>
</dbReference>
<evidence type="ECO:0000256" key="2">
    <source>
        <dbReference type="PROSITE-ProRule" id="PRU00703"/>
    </source>
</evidence>
<dbReference type="PROSITE" id="PS51671">
    <property type="entry name" value="ACT"/>
    <property type="match status" value="1"/>
</dbReference>
<sequence>MFVKNKMTSNPFTISPAQTIPDAQEIIKNHGIKRLPVVENGKLVGVVSRGDIVKVSPSKATALSMGEITYLLAKTKISSIMAKNPVTVSPNALLEEAALLMRDNDIGFLPVVENDKLVGIITEGDIFDSFIELLGFREPGTRMTIEVEDAPGMLSMITSTFAKFNANITHVAVYSSAFGKSNVVIGTNSLNTGDIEKYIDQQGCRIIYKLQNK</sequence>
<evidence type="ECO:0000256" key="1">
    <source>
        <dbReference type="ARBA" id="ARBA00022737"/>
    </source>
</evidence>
<dbReference type="PANTHER" id="PTHR48108:SF34">
    <property type="entry name" value="CBS DOMAIN-CONTAINING PROTEIN YHCV"/>
    <property type="match status" value="1"/>
</dbReference>
<dbReference type="PANTHER" id="PTHR48108">
    <property type="entry name" value="CBS DOMAIN-CONTAINING PROTEIN CBSX2, CHLOROPLASTIC"/>
    <property type="match status" value="1"/>
</dbReference>
<dbReference type="RefSeq" id="WP_080066055.1">
    <property type="nucleotide sequence ID" value="NZ_MZGX01000028.1"/>
</dbReference>
<proteinExistence type="predicted"/>
<dbReference type="InterPro" id="IPR002912">
    <property type="entry name" value="ACT_dom"/>
</dbReference>
<dbReference type="InterPro" id="IPR051462">
    <property type="entry name" value="CBS_domain-containing"/>
</dbReference>
<feature type="domain" description="ACT" evidence="4">
    <location>
        <begin position="142"/>
        <end position="213"/>
    </location>
</feature>
<dbReference type="CDD" id="cd04584">
    <property type="entry name" value="CBS_pair_AcuB_like"/>
    <property type="match status" value="1"/>
</dbReference>
<dbReference type="EMBL" id="MZGX01000028">
    <property type="protein sequence ID" value="OPX42524.1"/>
    <property type="molecule type" value="Genomic_DNA"/>
</dbReference>
<gene>
    <name evidence="5" type="primary">guaB_2</name>
    <name evidence="5" type="ORF">CLHUN_36490</name>
</gene>
<dbReference type="GO" id="GO:0003938">
    <property type="term" value="F:IMP dehydrogenase activity"/>
    <property type="evidence" value="ECO:0007669"/>
    <property type="project" value="UniProtKB-EC"/>
</dbReference>
<keyword evidence="1" id="KW-0677">Repeat</keyword>
<dbReference type="Proteomes" id="UP000191554">
    <property type="component" value="Unassembled WGS sequence"/>
</dbReference>
<dbReference type="EC" id="1.1.1.205" evidence="5"/>